<keyword evidence="2" id="KW-1185">Reference proteome</keyword>
<proteinExistence type="predicted"/>
<comment type="caution">
    <text evidence="1">The sequence shown here is derived from an EMBL/GenBank/DDBJ whole genome shotgun (WGS) entry which is preliminary data.</text>
</comment>
<evidence type="ECO:0000313" key="1">
    <source>
        <dbReference type="EMBL" id="RZS32511.1"/>
    </source>
</evidence>
<dbReference type="Proteomes" id="UP000294257">
    <property type="component" value="Unassembled WGS sequence"/>
</dbReference>
<gene>
    <name evidence="1" type="ORF">EV193_112145</name>
</gene>
<organism evidence="1 2">
    <name type="scientific">Herbihabitans rhizosphaerae</name>
    <dbReference type="NCBI Taxonomy" id="1872711"/>
    <lineage>
        <taxon>Bacteria</taxon>
        <taxon>Bacillati</taxon>
        <taxon>Actinomycetota</taxon>
        <taxon>Actinomycetes</taxon>
        <taxon>Pseudonocardiales</taxon>
        <taxon>Pseudonocardiaceae</taxon>
        <taxon>Herbihabitans</taxon>
    </lineage>
</organism>
<dbReference type="AlphaFoldDB" id="A0A4Q7KEK0"/>
<dbReference type="RefSeq" id="WP_130347954.1">
    <property type="nucleotide sequence ID" value="NZ_SGWQ01000012.1"/>
</dbReference>
<accession>A0A4Q7KEK0</accession>
<reference evidence="1 2" key="1">
    <citation type="submission" date="2019-02" db="EMBL/GenBank/DDBJ databases">
        <title>Genomic Encyclopedia of Type Strains, Phase IV (KMG-IV): sequencing the most valuable type-strain genomes for metagenomic binning, comparative biology and taxonomic classification.</title>
        <authorList>
            <person name="Goeker M."/>
        </authorList>
    </citation>
    <scope>NUCLEOTIDE SEQUENCE [LARGE SCALE GENOMIC DNA]</scope>
    <source>
        <strain evidence="1 2">DSM 101727</strain>
    </source>
</reference>
<dbReference type="EMBL" id="SGWQ01000012">
    <property type="protein sequence ID" value="RZS32511.1"/>
    <property type="molecule type" value="Genomic_DNA"/>
</dbReference>
<protein>
    <submittedName>
        <fullName evidence="1">Uncharacterized protein</fullName>
    </submittedName>
</protein>
<evidence type="ECO:0000313" key="2">
    <source>
        <dbReference type="Proteomes" id="UP000294257"/>
    </source>
</evidence>
<dbReference type="OrthoDB" id="5185819at2"/>
<name>A0A4Q7KEK0_9PSEU</name>
<sequence length="70" mass="7710">MGEITGRYRRRAETVERLLASTSSIPPETMEKYRTPDAFGPGIEVFGPEVPVPAGATPQERLLGLIGRWP</sequence>